<evidence type="ECO:0000259" key="2">
    <source>
        <dbReference type="Pfam" id="PF01048"/>
    </source>
</evidence>
<organism evidence="3 4">
    <name type="scientific">Pyricularia grisea</name>
    <name type="common">Crabgrass-specific blast fungus</name>
    <name type="synonym">Magnaporthe grisea</name>
    <dbReference type="NCBI Taxonomy" id="148305"/>
    <lineage>
        <taxon>Eukaryota</taxon>
        <taxon>Fungi</taxon>
        <taxon>Dikarya</taxon>
        <taxon>Ascomycota</taxon>
        <taxon>Pezizomycotina</taxon>
        <taxon>Sordariomycetes</taxon>
        <taxon>Sordariomycetidae</taxon>
        <taxon>Magnaporthales</taxon>
        <taxon>Pyriculariaceae</taxon>
        <taxon>Pyricularia</taxon>
    </lineage>
</organism>
<feature type="domain" description="Nucleoside phosphorylase" evidence="2">
    <location>
        <begin position="16"/>
        <end position="162"/>
    </location>
</feature>
<proteinExistence type="predicted"/>
<dbReference type="PANTHER" id="PTHR46082">
    <property type="entry name" value="ATP/GTP-BINDING PROTEIN-RELATED"/>
    <property type="match status" value="1"/>
</dbReference>
<accession>A0ABQ8NNW8</accession>
<dbReference type="InterPro" id="IPR035994">
    <property type="entry name" value="Nucleoside_phosphorylase_sf"/>
</dbReference>
<dbReference type="InterPro" id="IPR000845">
    <property type="entry name" value="Nucleoside_phosphorylase_d"/>
</dbReference>
<dbReference type="Gene3D" id="3.40.50.1580">
    <property type="entry name" value="Nucleoside phosphorylase domain"/>
    <property type="match status" value="1"/>
</dbReference>
<feature type="region of interest" description="Disordered" evidence="1">
    <location>
        <begin position="355"/>
        <end position="376"/>
    </location>
</feature>
<dbReference type="Pfam" id="PF01048">
    <property type="entry name" value="PNP_UDP_1"/>
    <property type="match status" value="1"/>
</dbReference>
<evidence type="ECO:0000313" key="3">
    <source>
        <dbReference type="EMBL" id="KAI6299985.1"/>
    </source>
</evidence>
<dbReference type="Proteomes" id="UP001059893">
    <property type="component" value="Unassembled WGS sequence"/>
</dbReference>
<evidence type="ECO:0000256" key="1">
    <source>
        <dbReference type="SAM" id="MobiDB-lite"/>
    </source>
</evidence>
<reference evidence="3" key="1">
    <citation type="submission" date="2021-01" db="EMBL/GenBank/DDBJ databases">
        <title>Deciphering the adaptive evolutionary patterns associated with biogeogrpahic diversity in the finger millet blast pathogen Magnaporthe oryzae in Eastern Africa.</title>
        <authorList>
            <person name="Onyema G."/>
            <person name="Shittu T.A."/>
            <person name="Dodsworth S."/>
            <person name="Devilliers S."/>
            <person name="Muthumeenakshi S."/>
            <person name="Sreenivasaprasad S."/>
        </authorList>
    </citation>
    <scope>NUCLEOTIDE SEQUENCE</scope>
    <source>
        <strain evidence="3">D15/s37</strain>
    </source>
</reference>
<dbReference type="SUPFAM" id="SSF53167">
    <property type="entry name" value="Purine and uridine phosphorylases"/>
    <property type="match status" value="1"/>
</dbReference>
<dbReference type="PANTHER" id="PTHR46082:SF6">
    <property type="entry name" value="AAA+ ATPASE DOMAIN-CONTAINING PROTEIN-RELATED"/>
    <property type="match status" value="1"/>
</dbReference>
<comment type="caution">
    <text evidence="3">The sequence shown here is derived from an EMBL/GenBank/DDBJ whole genome shotgun (WGS) entry which is preliminary data.</text>
</comment>
<dbReference type="EMBL" id="JABSND010000059">
    <property type="protein sequence ID" value="KAI6299985.1"/>
    <property type="molecule type" value="Genomic_DNA"/>
</dbReference>
<protein>
    <recommendedName>
        <fullName evidence="2">Nucleoside phosphorylase domain-containing protein</fullName>
    </recommendedName>
</protein>
<dbReference type="InterPro" id="IPR053137">
    <property type="entry name" value="NLR-like"/>
</dbReference>
<gene>
    <name evidence="3" type="ORF">MCOR33_004193</name>
</gene>
<keyword evidence="4" id="KW-1185">Reference proteome</keyword>
<sequence>MSAEPTHPQSREDFEVAVICALPIEYDAICLAFDKFWDEEGDVYGKARNDSNRYTTGRIGRVDVVLAQSAGMGKVAMANLMNGLMSSYTALRLVVLAGICAGVPSQEKENDILLGDVVISKTVIQYDFGRQYPGGFSTKVSIADGLGRADASIRTQVEAFESDHERDRLINRAAKVLTEIQDKGKKKRRPVDYSCPHPSTDLLFESSYLHRHQGSSDCGCSTTQACNVAVATACEELNCDASYLVHRPRLERLVSNQDDATFAELEIFVGCIGSGDTVMKSGERRDKMAKKHGIIAFEIEGAGAWDGAPCVVVKGVCDYADSHKNKKWQRFAAATAGSVTKAILAGYMQTDKKLHERGGSGQIEASSPPSSRHGGNVYGSITAKHVVAGGDFSGNNQTFTFS</sequence>
<name>A0ABQ8NNW8_PYRGI</name>
<evidence type="ECO:0000313" key="4">
    <source>
        <dbReference type="Proteomes" id="UP001059893"/>
    </source>
</evidence>